<dbReference type="GeneID" id="20348083"/>
<feature type="domain" description="DUF7703" evidence="1">
    <location>
        <begin position="35"/>
        <end position="104"/>
    </location>
</feature>
<dbReference type="VEuPathDB" id="FungiDB:GGTG_07625"/>
<organism evidence="2">
    <name type="scientific">Gaeumannomyces tritici (strain R3-111a-1)</name>
    <name type="common">Wheat and barley take-all root rot fungus</name>
    <name type="synonym">Gaeumannomyces graminis var. tritici</name>
    <dbReference type="NCBI Taxonomy" id="644352"/>
    <lineage>
        <taxon>Eukaryota</taxon>
        <taxon>Fungi</taxon>
        <taxon>Dikarya</taxon>
        <taxon>Ascomycota</taxon>
        <taxon>Pezizomycotina</taxon>
        <taxon>Sordariomycetes</taxon>
        <taxon>Sordariomycetidae</taxon>
        <taxon>Magnaporthales</taxon>
        <taxon>Magnaporthaceae</taxon>
        <taxon>Gaeumannomyces</taxon>
    </lineage>
</organism>
<reference evidence="4" key="1">
    <citation type="submission" date="2010-07" db="EMBL/GenBank/DDBJ databases">
        <title>The genome sequence of Gaeumannomyces graminis var. tritici strain R3-111a-1.</title>
        <authorList>
            <consortium name="The Broad Institute Genome Sequencing Platform"/>
            <person name="Ma L.-J."/>
            <person name="Dead R."/>
            <person name="Young S."/>
            <person name="Zeng Q."/>
            <person name="Koehrsen M."/>
            <person name="Alvarado L."/>
            <person name="Berlin A."/>
            <person name="Chapman S.B."/>
            <person name="Chen Z."/>
            <person name="Freedman E."/>
            <person name="Gellesch M."/>
            <person name="Goldberg J."/>
            <person name="Griggs A."/>
            <person name="Gujja S."/>
            <person name="Heilman E.R."/>
            <person name="Heiman D."/>
            <person name="Hepburn T."/>
            <person name="Howarth C."/>
            <person name="Jen D."/>
            <person name="Larson L."/>
            <person name="Mehta T."/>
            <person name="Neiman D."/>
            <person name="Pearson M."/>
            <person name="Roberts A."/>
            <person name="Saif S."/>
            <person name="Shea T."/>
            <person name="Shenoy N."/>
            <person name="Sisk P."/>
            <person name="Stolte C."/>
            <person name="Sykes S."/>
            <person name="Walk T."/>
            <person name="White J."/>
            <person name="Yandava C."/>
            <person name="Haas B."/>
            <person name="Nusbaum C."/>
            <person name="Birren B."/>
        </authorList>
    </citation>
    <scope>NUCLEOTIDE SEQUENCE [LARGE SCALE GENOMIC DNA]</scope>
    <source>
        <strain evidence="4">R3-111a-1</strain>
    </source>
</reference>
<sequence>MGEPAPVAAGLASHTTHPRFAADTMVGEDGPIANKVSLAEAMVMAGFLSVPLWNTLQTAIFIFQFFKRFPGLYFWSISAANFGIPLRQVTALLRFLGLAPKAMLPLSSVGFWAGGAAQGAWGKLRGGGGRAGGHFRGGELRDQPEEGFIDDINICLKEIWLTCTQGLCMLGACDNYQ</sequence>
<protein>
    <recommendedName>
        <fullName evidence="1">DUF7703 domain-containing protein</fullName>
    </recommendedName>
</protein>
<dbReference type="OrthoDB" id="405906at2759"/>
<dbReference type="Pfam" id="PF24802">
    <property type="entry name" value="DUF7703"/>
    <property type="match status" value="1"/>
</dbReference>
<dbReference type="PANTHER" id="PTHR37013:SF4">
    <property type="entry name" value="INTEGRAL MEMBRANE PROTEIN"/>
    <property type="match status" value="1"/>
</dbReference>
<dbReference type="EnsemblFungi" id="EJT73769">
    <property type="protein sequence ID" value="EJT73769"/>
    <property type="gene ID" value="GGTG_07625"/>
</dbReference>
<dbReference type="RefSeq" id="XP_009223713.1">
    <property type="nucleotide sequence ID" value="XM_009225449.1"/>
</dbReference>
<evidence type="ECO:0000313" key="2">
    <source>
        <dbReference type="EMBL" id="EJT73769.1"/>
    </source>
</evidence>
<reference evidence="2" key="2">
    <citation type="submission" date="2010-07" db="EMBL/GenBank/DDBJ databases">
        <authorList>
            <consortium name="The Broad Institute Genome Sequencing Platform"/>
            <consortium name="Broad Institute Genome Sequencing Center for Infectious Disease"/>
            <person name="Ma L.-J."/>
            <person name="Dead R."/>
            <person name="Young S."/>
            <person name="Zeng Q."/>
            <person name="Koehrsen M."/>
            <person name="Alvarado L."/>
            <person name="Berlin A."/>
            <person name="Chapman S.B."/>
            <person name="Chen Z."/>
            <person name="Freedman E."/>
            <person name="Gellesch M."/>
            <person name="Goldberg J."/>
            <person name="Griggs A."/>
            <person name="Gujja S."/>
            <person name="Heilman E.R."/>
            <person name="Heiman D."/>
            <person name="Hepburn T."/>
            <person name="Howarth C."/>
            <person name="Jen D."/>
            <person name="Larson L."/>
            <person name="Mehta T."/>
            <person name="Neiman D."/>
            <person name="Pearson M."/>
            <person name="Roberts A."/>
            <person name="Saif S."/>
            <person name="Shea T."/>
            <person name="Shenoy N."/>
            <person name="Sisk P."/>
            <person name="Stolte C."/>
            <person name="Sykes S."/>
            <person name="Walk T."/>
            <person name="White J."/>
            <person name="Yandava C."/>
            <person name="Haas B."/>
            <person name="Nusbaum C."/>
            <person name="Birren B."/>
        </authorList>
    </citation>
    <scope>NUCLEOTIDE SEQUENCE</scope>
    <source>
        <strain evidence="2">R3-111a-1</strain>
    </source>
</reference>
<gene>
    <name evidence="3" type="primary">20348083</name>
    <name evidence="2" type="ORF">GGTG_07625</name>
</gene>
<dbReference type="Proteomes" id="UP000006039">
    <property type="component" value="Unassembled WGS sequence"/>
</dbReference>
<dbReference type="HOGENOM" id="CLU_1517947_0_0_1"/>
<reference evidence="2" key="3">
    <citation type="submission" date="2010-09" db="EMBL/GenBank/DDBJ databases">
        <title>Annotation of Gaeumannomyces graminis var. tritici R3-111a-1.</title>
        <authorList>
            <consortium name="The Broad Institute Genome Sequencing Platform"/>
            <person name="Ma L.-J."/>
            <person name="Dead R."/>
            <person name="Young S.K."/>
            <person name="Zeng Q."/>
            <person name="Gargeya S."/>
            <person name="Fitzgerald M."/>
            <person name="Haas B."/>
            <person name="Abouelleil A."/>
            <person name="Alvarado L."/>
            <person name="Arachchi H.M."/>
            <person name="Berlin A."/>
            <person name="Brown A."/>
            <person name="Chapman S.B."/>
            <person name="Chen Z."/>
            <person name="Dunbar C."/>
            <person name="Freedman E."/>
            <person name="Gearin G."/>
            <person name="Gellesch M."/>
            <person name="Goldberg J."/>
            <person name="Griggs A."/>
            <person name="Gujja S."/>
            <person name="Heiman D."/>
            <person name="Howarth C."/>
            <person name="Larson L."/>
            <person name="Lui A."/>
            <person name="MacDonald P.J.P."/>
            <person name="Mehta T."/>
            <person name="Montmayeur A."/>
            <person name="Murphy C."/>
            <person name="Neiman D."/>
            <person name="Pearson M."/>
            <person name="Priest M."/>
            <person name="Roberts A."/>
            <person name="Saif S."/>
            <person name="Shea T."/>
            <person name="Shenoy N."/>
            <person name="Sisk P."/>
            <person name="Stolte C."/>
            <person name="Sykes S."/>
            <person name="Yandava C."/>
            <person name="Wortman J."/>
            <person name="Nusbaum C."/>
            <person name="Birren B."/>
        </authorList>
    </citation>
    <scope>NUCLEOTIDE SEQUENCE</scope>
    <source>
        <strain evidence="2">R3-111a-1</strain>
    </source>
</reference>
<dbReference type="eggNOG" id="ENOG502RUEB">
    <property type="taxonomic scope" value="Eukaryota"/>
</dbReference>
<dbReference type="InterPro" id="IPR056120">
    <property type="entry name" value="DUF7703"/>
</dbReference>
<accession>J3P277</accession>
<evidence type="ECO:0000313" key="3">
    <source>
        <dbReference type="EnsemblFungi" id="EJT73769"/>
    </source>
</evidence>
<reference evidence="3" key="4">
    <citation type="journal article" date="2015" name="G3 (Bethesda)">
        <title>Genome sequences of three phytopathogenic species of the Magnaporthaceae family of fungi.</title>
        <authorList>
            <person name="Okagaki L.H."/>
            <person name="Nunes C.C."/>
            <person name="Sailsbery J."/>
            <person name="Clay B."/>
            <person name="Brown D."/>
            <person name="John T."/>
            <person name="Oh Y."/>
            <person name="Young N."/>
            <person name="Fitzgerald M."/>
            <person name="Haas B.J."/>
            <person name="Zeng Q."/>
            <person name="Young S."/>
            <person name="Adiconis X."/>
            <person name="Fan L."/>
            <person name="Levin J.Z."/>
            <person name="Mitchell T.K."/>
            <person name="Okubara P.A."/>
            <person name="Farman M.L."/>
            <person name="Kohn L.M."/>
            <person name="Birren B."/>
            <person name="Ma L.-J."/>
            <person name="Dean R.A."/>
        </authorList>
    </citation>
    <scope>NUCLEOTIDE SEQUENCE</scope>
    <source>
        <strain evidence="3">R3-111a-1</strain>
    </source>
</reference>
<dbReference type="PANTHER" id="PTHR37013">
    <property type="entry name" value="INTEGRAL MEMBRANE PROTEIN (AFU_ORTHOLOGUE AFUA_1G05950)-RELATED"/>
    <property type="match status" value="1"/>
</dbReference>
<keyword evidence="4" id="KW-1185">Reference proteome</keyword>
<evidence type="ECO:0000313" key="4">
    <source>
        <dbReference type="Proteomes" id="UP000006039"/>
    </source>
</evidence>
<evidence type="ECO:0000259" key="1">
    <source>
        <dbReference type="Pfam" id="PF24802"/>
    </source>
</evidence>
<name>J3P277_GAET3</name>
<proteinExistence type="predicted"/>
<reference evidence="3" key="5">
    <citation type="submission" date="2018-04" db="UniProtKB">
        <authorList>
            <consortium name="EnsemblFungi"/>
        </authorList>
    </citation>
    <scope>IDENTIFICATION</scope>
    <source>
        <strain evidence="3">R3-111a-1</strain>
    </source>
</reference>
<dbReference type="EMBL" id="GL385398">
    <property type="protein sequence ID" value="EJT73769.1"/>
    <property type="molecule type" value="Genomic_DNA"/>
</dbReference>
<dbReference type="AlphaFoldDB" id="J3P277"/>